<evidence type="ECO:0000313" key="2">
    <source>
        <dbReference type="Proteomes" id="UP000184050"/>
    </source>
</evidence>
<proteinExistence type="predicted"/>
<sequence>MKKIFYILLFFAGVVFSLGAQNSIPDFRWGNSWYFNLNEGESVHFKNQEIKLLNLHNHFNRLKIGDDTLWLKVSRRALPEMIGGMRVFVADNKNVKDLTSDSLRHGLLSKDALICLSDFQEPMLDFNKYIFPVSFSDGFIWGVEEDSHMFSFEAEKQRRETFGNLSHGGIDMDLHDARGKEMHWLVALENSTVRWVNSELNDAGKTSTVLLESGSQPGIFYLYEYLNSENVIVKEGQQLVRGEPLGTIWGDDTWGHLHFTVLKNDSVPAHPKRYNNLINGFPQLYELYFKQSSGYSKRFSKGRLYFGRPRHVNGNQKNLLAFEPYSGKGWHLEKWNPADKVEGVANETEGNARLKKVLFQGTPAECRNPENYYEYHINVRNGTYRIRAKVGDLFLPTWQKIEFEGVTAGTLKLDAGETEWTSERIVQVNDGTLSVHIYIDKEDRQIAGLGEIVFQQAY</sequence>
<dbReference type="Gene3D" id="2.70.70.10">
    <property type="entry name" value="Glucose Permease (Domain IIA)"/>
    <property type="match status" value="1"/>
</dbReference>
<reference evidence="1 2" key="1">
    <citation type="submission" date="2016-11" db="EMBL/GenBank/DDBJ databases">
        <authorList>
            <person name="Jaros S."/>
            <person name="Januszkiewicz K."/>
            <person name="Wedrychowicz H."/>
        </authorList>
    </citation>
    <scope>NUCLEOTIDE SEQUENCE [LARGE SCALE GENOMIC DNA]</scope>
    <source>
        <strain evidence="1 2">DSM 27063</strain>
    </source>
</reference>
<dbReference type="EMBL" id="FQZE01000003">
    <property type="protein sequence ID" value="SHI53894.1"/>
    <property type="molecule type" value="Genomic_DNA"/>
</dbReference>
<dbReference type="Proteomes" id="UP000184050">
    <property type="component" value="Unassembled WGS sequence"/>
</dbReference>
<keyword evidence="2" id="KW-1185">Reference proteome</keyword>
<dbReference type="InterPro" id="IPR011055">
    <property type="entry name" value="Dup_hybrid_motif"/>
</dbReference>
<dbReference type="AlphaFoldDB" id="A0A1M6BZI8"/>
<organism evidence="1 2">
    <name type="scientific">Tangfeifania diversioriginum</name>
    <dbReference type="NCBI Taxonomy" id="1168035"/>
    <lineage>
        <taxon>Bacteria</taxon>
        <taxon>Pseudomonadati</taxon>
        <taxon>Bacteroidota</taxon>
        <taxon>Bacteroidia</taxon>
        <taxon>Marinilabiliales</taxon>
        <taxon>Prolixibacteraceae</taxon>
        <taxon>Tangfeifania</taxon>
    </lineage>
</organism>
<dbReference type="Gene3D" id="2.60.120.430">
    <property type="entry name" value="Galactose-binding lectin"/>
    <property type="match status" value="1"/>
</dbReference>
<dbReference type="CDD" id="cd12797">
    <property type="entry name" value="M23_peptidase"/>
    <property type="match status" value="1"/>
</dbReference>
<name>A0A1M6BZI8_9BACT</name>
<dbReference type="OrthoDB" id="1113221at2"/>
<dbReference type="RefSeq" id="WP_073165212.1">
    <property type="nucleotide sequence ID" value="NZ_FQZE01000003.1"/>
</dbReference>
<evidence type="ECO:0000313" key="1">
    <source>
        <dbReference type="EMBL" id="SHI53894.1"/>
    </source>
</evidence>
<gene>
    <name evidence="1" type="ORF">SAMN05444280_10378</name>
</gene>
<protein>
    <submittedName>
        <fullName evidence="1">Peptidase family M23</fullName>
    </submittedName>
</protein>
<accession>A0A1M6BZI8</accession>